<dbReference type="Gene3D" id="3.40.630.30">
    <property type="match status" value="1"/>
</dbReference>
<dbReference type="InterPro" id="IPR016181">
    <property type="entry name" value="Acyl_CoA_acyltransferase"/>
</dbReference>
<keyword evidence="7" id="KW-1185">Reference proteome</keyword>
<evidence type="ECO:0000313" key="7">
    <source>
        <dbReference type="Proteomes" id="UP000002430"/>
    </source>
</evidence>
<dbReference type="PROSITE" id="PS51186">
    <property type="entry name" value="GNAT"/>
    <property type="match status" value="1"/>
</dbReference>
<name>Q1MP90_LAWIP</name>
<dbReference type="EMBL" id="AM180252">
    <property type="protein sequence ID" value="CAJ55187.1"/>
    <property type="molecule type" value="Genomic_DNA"/>
</dbReference>
<evidence type="ECO:0000256" key="4">
    <source>
        <dbReference type="ARBA" id="ARBA00023315"/>
    </source>
</evidence>
<dbReference type="AlphaFoldDB" id="Q1MP90"/>
<dbReference type="OrthoDB" id="529907at2"/>
<dbReference type="RefSeq" id="WP_011527216.1">
    <property type="nucleotide sequence ID" value="NC_008011.1"/>
</dbReference>
<proteinExistence type="inferred from homology"/>
<organism evidence="6 7">
    <name type="scientific">Lawsonia intracellularis (strain PHE/MN1-00)</name>
    <dbReference type="NCBI Taxonomy" id="363253"/>
    <lineage>
        <taxon>Bacteria</taxon>
        <taxon>Pseudomonadati</taxon>
        <taxon>Thermodesulfobacteriota</taxon>
        <taxon>Desulfovibrionia</taxon>
        <taxon>Desulfovibrionales</taxon>
        <taxon>Desulfovibrionaceae</taxon>
        <taxon>Lawsonia</taxon>
    </lineage>
</organism>
<gene>
    <name evidence="6" type="primary">rimJ</name>
    <name evidence="6" type="ordered locus">LI1133</name>
</gene>
<dbReference type="STRING" id="363253.LI1133"/>
<dbReference type="HOGENOM" id="CLU_013985_23_1_7"/>
<dbReference type="KEGG" id="lip:LI1133"/>
<evidence type="ECO:0000256" key="1">
    <source>
        <dbReference type="ARBA" id="ARBA00005395"/>
    </source>
</evidence>
<dbReference type="GO" id="GO:0008080">
    <property type="term" value="F:N-acetyltransferase activity"/>
    <property type="evidence" value="ECO:0007669"/>
    <property type="project" value="InterPro"/>
</dbReference>
<keyword evidence="4" id="KW-0012">Acyltransferase</keyword>
<dbReference type="PANTHER" id="PTHR43420">
    <property type="entry name" value="ACETYLTRANSFERASE"/>
    <property type="match status" value="1"/>
</dbReference>
<keyword evidence="2" id="KW-0963">Cytoplasm</keyword>
<dbReference type="PANTHER" id="PTHR43420:SF12">
    <property type="entry name" value="N-ACETYLTRANSFERASE DOMAIN-CONTAINING PROTEIN"/>
    <property type="match status" value="1"/>
</dbReference>
<keyword evidence="3" id="KW-0808">Transferase</keyword>
<dbReference type="Proteomes" id="UP000002430">
    <property type="component" value="Chromosome"/>
</dbReference>
<evidence type="ECO:0000256" key="2">
    <source>
        <dbReference type="ARBA" id="ARBA00022490"/>
    </source>
</evidence>
<dbReference type="NCBIfam" id="TIGR01575">
    <property type="entry name" value="rimI"/>
    <property type="match status" value="1"/>
</dbReference>
<dbReference type="eggNOG" id="COG0456">
    <property type="taxonomic scope" value="Bacteria"/>
</dbReference>
<reference evidence="6 7" key="1">
    <citation type="submission" date="2005-11" db="EMBL/GenBank/DDBJ databases">
        <title>The complete genome sequence of Lawsonia intracellularis: the causative agent of proliferative enteropathy.</title>
        <authorList>
            <person name="Kaur K."/>
            <person name="Zhang Q."/>
            <person name="Beckler D."/>
            <person name="Munir S."/>
            <person name="Li L."/>
            <person name="Kinsley K."/>
            <person name="Herron L."/>
            <person name="Peterson A."/>
            <person name="May B."/>
            <person name="Singh S."/>
            <person name="Gebhart C."/>
            <person name="Kapur V."/>
        </authorList>
    </citation>
    <scope>NUCLEOTIDE SEQUENCE [LARGE SCALE GENOMIC DNA]</scope>
    <source>
        <strain evidence="6 7">PHE/MN1-00</strain>
    </source>
</reference>
<dbReference type="Pfam" id="PF00583">
    <property type="entry name" value="Acetyltransf_1"/>
    <property type="match status" value="1"/>
</dbReference>
<evidence type="ECO:0000313" key="6">
    <source>
        <dbReference type="EMBL" id="CAJ55187.1"/>
    </source>
</evidence>
<sequence>MDPIYTQKCIPLTYSDLPEILALEKQYTSHTWNIPQFVNVLKQKGYKTFGVQTYCKKLIGYIFIYYNQDYLEVINIVVAKQMQRKGYGKLLLNTALRLAAKKGILKIILEVRATNDSAIAFYKSFGFIQTGIRQKYYSDTNEDALIYSKKVTSDIL</sequence>
<dbReference type="SUPFAM" id="SSF55729">
    <property type="entry name" value="Acyl-CoA N-acyltransferases (Nat)"/>
    <property type="match status" value="1"/>
</dbReference>
<accession>Q1MP90</accession>
<dbReference type="InterPro" id="IPR050680">
    <property type="entry name" value="YpeA/RimI_acetyltransf"/>
</dbReference>
<dbReference type="InterPro" id="IPR000182">
    <property type="entry name" value="GNAT_dom"/>
</dbReference>
<dbReference type="InterPro" id="IPR006464">
    <property type="entry name" value="AcTrfase_RimI/Ard1"/>
</dbReference>
<evidence type="ECO:0000259" key="5">
    <source>
        <dbReference type="PROSITE" id="PS51186"/>
    </source>
</evidence>
<protein>
    <submittedName>
        <fullName evidence="6">Acetyltransferases</fullName>
    </submittedName>
</protein>
<feature type="domain" description="N-acetyltransferase" evidence="5">
    <location>
        <begin position="7"/>
        <end position="152"/>
    </location>
</feature>
<evidence type="ECO:0000256" key="3">
    <source>
        <dbReference type="ARBA" id="ARBA00022679"/>
    </source>
</evidence>
<comment type="similarity">
    <text evidence="1">Belongs to the acetyltransferase family. RimI subfamily.</text>
</comment>
<dbReference type="CDD" id="cd04301">
    <property type="entry name" value="NAT_SF"/>
    <property type="match status" value="1"/>
</dbReference>